<protein>
    <submittedName>
        <fullName evidence="2">(rape) hypothetical protein</fullName>
    </submittedName>
</protein>
<feature type="region of interest" description="Disordered" evidence="1">
    <location>
        <begin position="1"/>
        <end position="28"/>
    </location>
</feature>
<dbReference type="Proteomes" id="UP001295469">
    <property type="component" value="Chromosome C04"/>
</dbReference>
<feature type="compositionally biased region" description="Basic residues" evidence="1">
    <location>
        <begin position="316"/>
        <end position="327"/>
    </location>
</feature>
<evidence type="ECO:0000313" key="2">
    <source>
        <dbReference type="EMBL" id="CAF1843153.1"/>
    </source>
</evidence>
<gene>
    <name evidence="2" type="ORF">DARMORV10_C04P30800.1</name>
</gene>
<feature type="compositionally biased region" description="Polar residues" evidence="1">
    <location>
        <begin position="78"/>
        <end position="91"/>
    </location>
</feature>
<organism evidence="2">
    <name type="scientific">Brassica napus</name>
    <name type="common">Rape</name>
    <dbReference type="NCBI Taxonomy" id="3708"/>
    <lineage>
        <taxon>Eukaryota</taxon>
        <taxon>Viridiplantae</taxon>
        <taxon>Streptophyta</taxon>
        <taxon>Embryophyta</taxon>
        <taxon>Tracheophyta</taxon>
        <taxon>Spermatophyta</taxon>
        <taxon>Magnoliopsida</taxon>
        <taxon>eudicotyledons</taxon>
        <taxon>Gunneridae</taxon>
        <taxon>Pentapetalae</taxon>
        <taxon>rosids</taxon>
        <taxon>malvids</taxon>
        <taxon>Brassicales</taxon>
        <taxon>Brassicaceae</taxon>
        <taxon>Brassiceae</taxon>
        <taxon>Brassica</taxon>
    </lineage>
</organism>
<sequence>MESPPPVTSTGTVSIEGKISGPEMSSKPTVVSNGIEDMRHQIDVNDLESTLKDSSETEYIMGVSNSGVEPELEAAGGSKSSPSTGLPPITTISPEISVDSSIPKFVPSIGALAKPLAFIPPATPPTPATPSGFDLQYLNNLLDSFWPTLPDGLGSNQKKKDHPSLTREFPRMPVQKILTLEPTKESGIELRDELKEFSTPVNNLTCSKVYLATGSNSFLTSSPLADTQSSPTEANIMEEISSPVIVFEANSVSPDNSLVPLYSPAHDSPSVTQIACNEQDDERGYMSDATANINMSRGGRPIKPVQKFQDMEWKTVRGRGKRGRRGRGNYPPSS</sequence>
<feature type="region of interest" description="Disordered" evidence="1">
    <location>
        <begin position="314"/>
        <end position="334"/>
    </location>
</feature>
<name>A0A816JLP5_BRANA</name>
<feature type="region of interest" description="Disordered" evidence="1">
    <location>
        <begin position="67"/>
        <end position="91"/>
    </location>
</feature>
<dbReference type="AlphaFoldDB" id="A0A816JLP5"/>
<accession>A0A816JLP5</accession>
<reference evidence="2" key="1">
    <citation type="submission" date="2021-01" db="EMBL/GenBank/DDBJ databases">
        <authorList>
            <consortium name="Genoscope - CEA"/>
            <person name="William W."/>
        </authorList>
    </citation>
    <scope>NUCLEOTIDE SEQUENCE</scope>
</reference>
<evidence type="ECO:0000256" key="1">
    <source>
        <dbReference type="SAM" id="MobiDB-lite"/>
    </source>
</evidence>
<proteinExistence type="predicted"/>
<dbReference type="EMBL" id="HG994368">
    <property type="protein sequence ID" value="CAF1843153.1"/>
    <property type="molecule type" value="Genomic_DNA"/>
</dbReference>